<dbReference type="InterPro" id="IPR004095">
    <property type="entry name" value="TGS"/>
</dbReference>
<evidence type="ECO:0000313" key="11">
    <source>
        <dbReference type="Proteomes" id="UP000224567"/>
    </source>
</evidence>
<evidence type="ECO:0000259" key="7">
    <source>
        <dbReference type="PROSITE" id="PS51294"/>
    </source>
</evidence>
<name>A0A2G2WPW5_CAPBA</name>
<feature type="compositionally biased region" description="Low complexity" evidence="5">
    <location>
        <begin position="582"/>
        <end position="592"/>
    </location>
</feature>
<feature type="region of interest" description="Disordered" evidence="5">
    <location>
        <begin position="978"/>
        <end position="1009"/>
    </location>
</feature>
<dbReference type="OrthoDB" id="608866at2759"/>
<feature type="domain" description="Myb-like" evidence="6">
    <location>
        <begin position="489"/>
        <end position="537"/>
    </location>
</feature>
<dbReference type="InterPro" id="IPR001005">
    <property type="entry name" value="SANT/Myb"/>
</dbReference>
<dbReference type="Gene3D" id="3.40.50.300">
    <property type="entry name" value="P-loop containing nucleotide triphosphate hydrolases"/>
    <property type="match status" value="1"/>
</dbReference>
<evidence type="ECO:0000256" key="2">
    <source>
        <dbReference type="ARBA" id="ARBA00022741"/>
    </source>
</evidence>
<dbReference type="SUPFAM" id="SSF81271">
    <property type="entry name" value="TGS-like"/>
    <property type="match status" value="1"/>
</dbReference>
<dbReference type="GO" id="GO:0000976">
    <property type="term" value="F:transcription cis-regulatory region binding"/>
    <property type="evidence" value="ECO:0007669"/>
    <property type="project" value="UniProtKB-ARBA"/>
</dbReference>
<dbReference type="InterPro" id="IPR031662">
    <property type="entry name" value="GTP-binding_2"/>
</dbReference>
<accession>A0A2G2WPW5</accession>
<organism evidence="10 11">
    <name type="scientific">Capsicum baccatum</name>
    <name type="common">Peruvian pepper</name>
    <dbReference type="NCBI Taxonomy" id="33114"/>
    <lineage>
        <taxon>Eukaryota</taxon>
        <taxon>Viridiplantae</taxon>
        <taxon>Streptophyta</taxon>
        <taxon>Embryophyta</taxon>
        <taxon>Tracheophyta</taxon>
        <taxon>Spermatophyta</taxon>
        <taxon>Magnoliopsida</taxon>
        <taxon>eudicotyledons</taxon>
        <taxon>Gunneridae</taxon>
        <taxon>Pentapetalae</taxon>
        <taxon>asterids</taxon>
        <taxon>lamiids</taxon>
        <taxon>Solanales</taxon>
        <taxon>Solanaceae</taxon>
        <taxon>Solanoideae</taxon>
        <taxon>Capsiceae</taxon>
        <taxon>Capsicum</taxon>
    </lineage>
</organism>
<feature type="compositionally biased region" description="Polar residues" evidence="5">
    <location>
        <begin position="141"/>
        <end position="157"/>
    </location>
</feature>
<feature type="region of interest" description="Disordered" evidence="5">
    <location>
        <begin position="246"/>
        <end position="266"/>
    </location>
</feature>
<reference evidence="10 11" key="1">
    <citation type="journal article" date="2017" name="Genome Biol.">
        <title>New reference genome sequences of hot pepper reveal the massive evolution of plant disease-resistance genes by retroduplication.</title>
        <authorList>
            <person name="Kim S."/>
            <person name="Park J."/>
            <person name="Yeom S.I."/>
            <person name="Kim Y.M."/>
            <person name="Seo E."/>
            <person name="Kim K.T."/>
            <person name="Kim M.S."/>
            <person name="Lee J.M."/>
            <person name="Cheong K."/>
            <person name="Shin H.S."/>
            <person name="Kim S.B."/>
            <person name="Han K."/>
            <person name="Lee J."/>
            <person name="Park M."/>
            <person name="Lee H.A."/>
            <person name="Lee H.Y."/>
            <person name="Lee Y."/>
            <person name="Oh S."/>
            <person name="Lee J.H."/>
            <person name="Choi E."/>
            <person name="Choi E."/>
            <person name="Lee S.E."/>
            <person name="Jeon J."/>
            <person name="Kim H."/>
            <person name="Choi G."/>
            <person name="Song H."/>
            <person name="Lee J."/>
            <person name="Lee S.C."/>
            <person name="Kwon J.K."/>
            <person name="Lee H.Y."/>
            <person name="Koo N."/>
            <person name="Hong Y."/>
            <person name="Kim R.W."/>
            <person name="Kang W.H."/>
            <person name="Huh J.H."/>
            <person name="Kang B.C."/>
            <person name="Yang T.J."/>
            <person name="Lee Y.H."/>
            <person name="Bennetzen J.L."/>
            <person name="Choi D."/>
        </authorList>
    </citation>
    <scope>NUCLEOTIDE SEQUENCE [LARGE SCALE GENOMIC DNA]</scope>
    <source>
        <strain evidence="11">cv. PBC81</strain>
    </source>
</reference>
<evidence type="ECO:0000256" key="1">
    <source>
        <dbReference type="ARBA" id="ARBA00004123"/>
    </source>
</evidence>
<dbReference type="SUPFAM" id="SSF52540">
    <property type="entry name" value="P-loop containing nucleoside triphosphate hydrolases"/>
    <property type="match status" value="1"/>
</dbReference>
<dbReference type="SMART" id="SM00717">
    <property type="entry name" value="SANT"/>
    <property type="match status" value="1"/>
</dbReference>
<dbReference type="CDD" id="cd01896">
    <property type="entry name" value="DRG"/>
    <property type="match status" value="1"/>
</dbReference>
<dbReference type="PROSITE" id="PS00905">
    <property type="entry name" value="GTP1_OBG"/>
    <property type="match status" value="1"/>
</dbReference>
<dbReference type="InterPro" id="IPR012675">
    <property type="entry name" value="Beta-grasp_dom_sf"/>
</dbReference>
<dbReference type="CDD" id="cd11660">
    <property type="entry name" value="SANT_TRF"/>
    <property type="match status" value="1"/>
</dbReference>
<dbReference type="InterPro" id="IPR012676">
    <property type="entry name" value="TGS-like"/>
</dbReference>
<dbReference type="InterPro" id="IPR005225">
    <property type="entry name" value="Small_GTP-bd"/>
</dbReference>
<dbReference type="InterPro" id="IPR027417">
    <property type="entry name" value="P-loop_NTPase"/>
</dbReference>
<dbReference type="CDD" id="cd17230">
    <property type="entry name" value="TGS_DRG1"/>
    <property type="match status" value="1"/>
</dbReference>
<comment type="caution">
    <text evidence="10">The sequence shown here is derived from an EMBL/GenBank/DDBJ whole genome shotgun (WGS) entry which is preliminary data.</text>
</comment>
<feature type="region of interest" description="Disordered" evidence="5">
    <location>
        <begin position="408"/>
        <end position="431"/>
    </location>
</feature>
<protein>
    <submittedName>
        <fullName evidence="10">Developmentally-regulated GTP-binding protein 2</fullName>
    </submittedName>
</protein>
<feature type="compositionally biased region" description="Polar residues" evidence="5">
    <location>
        <begin position="422"/>
        <end position="431"/>
    </location>
</feature>
<dbReference type="GO" id="GO:0005634">
    <property type="term" value="C:nucleus"/>
    <property type="evidence" value="ECO:0007669"/>
    <property type="project" value="UniProtKB-SubCell"/>
</dbReference>
<dbReference type="Pfam" id="PF02824">
    <property type="entry name" value="TGS"/>
    <property type="match status" value="1"/>
</dbReference>
<evidence type="ECO:0000256" key="3">
    <source>
        <dbReference type="ARBA" id="ARBA00023134"/>
    </source>
</evidence>
<dbReference type="InterPro" id="IPR045001">
    <property type="entry name" value="DRG"/>
</dbReference>
<dbReference type="InterPro" id="IPR006074">
    <property type="entry name" value="GTP1-OBG_CS"/>
</dbReference>
<dbReference type="InterPro" id="IPR006073">
    <property type="entry name" value="GTP-bd"/>
</dbReference>
<feature type="region of interest" description="Disordered" evidence="5">
    <location>
        <begin position="141"/>
        <end position="161"/>
    </location>
</feature>
<dbReference type="Pfam" id="PF00249">
    <property type="entry name" value="Myb_DNA-binding"/>
    <property type="match status" value="1"/>
</dbReference>
<gene>
    <name evidence="10" type="ORF">CQW23_11502</name>
</gene>
<dbReference type="Proteomes" id="UP000224567">
    <property type="component" value="Unassembled WGS sequence"/>
</dbReference>
<dbReference type="STRING" id="33114.A0A2G2WPW5"/>
<evidence type="ECO:0000259" key="9">
    <source>
        <dbReference type="PROSITE" id="PS51880"/>
    </source>
</evidence>
<keyword evidence="2" id="KW-0547">Nucleotide-binding</keyword>
<dbReference type="Pfam" id="PF01926">
    <property type="entry name" value="MMR_HSR1"/>
    <property type="match status" value="1"/>
</dbReference>
<feature type="domain" description="HTH myb-type" evidence="7">
    <location>
        <begin position="482"/>
        <end position="541"/>
    </location>
</feature>
<feature type="domain" description="TGS" evidence="9">
    <location>
        <begin position="898"/>
        <end position="976"/>
    </location>
</feature>
<dbReference type="PROSITE" id="PS51880">
    <property type="entry name" value="TGS"/>
    <property type="match status" value="1"/>
</dbReference>
<keyword evidence="4" id="KW-0539">Nucleus</keyword>
<evidence type="ECO:0000259" key="6">
    <source>
        <dbReference type="PROSITE" id="PS50090"/>
    </source>
</evidence>
<dbReference type="PANTHER" id="PTHR43127">
    <property type="entry name" value="DEVELOPMENTALLY-REGULATED GTP-BINDING PROTEIN 2"/>
    <property type="match status" value="1"/>
</dbReference>
<dbReference type="InterPro" id="IPR009057">
    <property type="entry name" value="Homeodomain-like_sf"/>
</dbReference>
<dbReference type="InterPro" id="IPR031167">
    <property type="entry name" value="G_OBG"/>
</dbReference>
<reference evidence="11" key="2">
    <citation type="journal article" date="2017" name="J. Anim. Genet.">
        <title>Multiple reference genome sequences of hot pepper reveal the massive evolution of plant disease resistance genes by retroduplication.</title>
        <authorList>
            <person name="Kim S."/>
            <person name="Park J."/>
            <person name="Yeom S.-I."/>
            <person name="Kim Y.-M."/>
            <person name="Seo E."/>
            <person name="Kim K.-T."/>
            <person name="Kim M.-S."/>
            <person name="Lee J.M."/>
            <person name="Cheong K."/>
            <person name="Shin H.-S."/>
            <person name="Kim S.-B."/>
            <person name="Han K."/>
            <person name="Lee J."/>
            <person name="Park M."/>
            <person name="Lee H.-A."/>
            <person name="Lee H.-Y."/>
            <person name="Lee Y."/>
            <person name="Oh S."/>
            <person name="Lee J.H."/>
            <person name="Choi E."/>
            <person name="Choi E."/>
            <person name="Lee S.E."/>
            <person name="Jeon J."/>
            <person name="Kim H."/>
            <person name="Choi G."/>
            <person name="Song H."/>
            <person name="Lee J."/>
            <person name="Lee S.-C."/>
            <person name="Kwon J.-K."/>
            <person name="Lee H.-Y."/>
            <person name="Koo N."/>
            <person name="Hong Y."/>
            <person name="Kim R.W."/>
            <person name="Kang W.-H."/>
            <person name="Huh J.H."/>
            <person name="Kang B.-C."/>
            <person name="Yang T.-J."/>
            <person name="Lee Y.-H."/>
            <person name="Bennetzen J.L."/>
            <person name="Choi D."/>
        </authorList>
    </citation>
    <scope>NUCLEOTIDE SEQUENCE [LARGE SCALE GENOMIC DNA]</scope>
    <source>
        <strain evidence="11">cv. PBC81</strain>
    </source>
</reference>
<dbReference type="FunFam" id="3.40.50.300:FF:001436">
    <property type="entry name" value="Developmentally-regulated GTP-binding protein"/>
    <property type="match status" value="1"/>
</dbReference>
<dbReference type="EMBL" id="MLFT02000005">
    <property type="protein sequence ID" value="PHT47294.1"/>
    <property type="molecule type" value="Genomic_DNA"/>
</dbReference>
<dbReference type="GO" id="GO:0003924">
    <property type="term" value="F:GTPase activity"/>
    <property type="evidence" value="ECO:0007669"/>
    <property type="project" value="InterPro"/>
</dbReference>
<keyword evidence="11" id="KW-1185">Reference proteome</keyword>
<dbReference type="FunFam" id="3.10.20.30:FF:000003">
    <property type="entry name" value="Developmentally-regulated GTP-binding protein 1"/>
    <property type="match status" value="1"/>
</dbReference>
<dbReference type="PROSITE" id="PS51294">
    <property type="entry name" value="HTH_MYB"/>
    <property type="match status" value="1"/>
</dbReference>
<sequence>MDAIEAKTEVSVVPVTNTFGALEKEITDPIVYQLVRVDGDGRLVPATQDEIMVVEDLLEDDKCEPKLVPDTRQISESCITEGYLMARNLFQVPEEKSNVLVDAVPDLGNIDAPEKVAVHGLNPFSELSDFDQSVRTETCFHSQDASNEDMPSTSAAGSSWKPDFSKLEGKICLDNLTVKELQETFKATFGRETSVKDKQWLKRRITMGLTNSCDFSCTTFIIRDNVVVKNGEEQIYHRVKSRISADSEDGVANSDSRGSLGDRDNRINDDADLCGEDVSTSAFESCNVTKNLDTEQRTAKRARKPTKRYIEELSELESRESSEKLASPDKISRYRFACPQTHMRPTKNVRSNARPLVTREDSLGGSGIQIPFVSRIRRSRPRENFMPLLKLQPCGMDMVTRKVTSAFDVSGPQEDDKRNNDLIKSSSSPGWTQQPLIAACEKDDHYRGMKIVELENDVEPNDCSEYNSDDNVVTVPTQKGGMRRKHHRPWTIDEVVKLVEGVARYGAGRWSEIKRLAFASCSYRTSVDLKDKWRNLLKASFVQLPAEKGILNSRKQASVPIPAAILRRVRELADMQGQFPPGLSTGKSSGHSSSDRSVHDARSGFLFPTQSTGGEAESSVRSPEPRLSCRRITKYHLGQLKAKIAKLRTQLLEPAKGSSGAGEGFEVTKFGHGRVALIGFPSVGKSTLLTMLTGTHSEAASYEFTTLTCIPGIIHYNDTKIQLLDLPGIIEGASEGKGRGRQVIAVSKSADIVLMVLDASKSEGHRQILTKELEAVGLRLNKRPPQIYFKKKKTGGISFNSTLQLTHVDEKLCYQILHEYKIHNAEVLFREDATVDDLIDVIEGNRKYMKCIYVYNKIDVVGIDDVDRLARQPNSVVISCNMKLNLDRLLAKMWEAMGLVRVYTKPQGQQPDFTDPVVLSADRGGCTVEDFCNHIHRSLVKDVKYVLVWGTSARHYPQHCGLAHMLEDEDVVQIVKKKEKEEGGRGRFKSHSNAPARISDREKKAPLKT</sequence>
<dbReference type="AlphaFoldDB" id="A0A2G2WPW5"/>
<feature type="domain" description="OBG-type G" evidence="8">
    <location>
        <begin position="673"/>
        <end position="898"/>
    </location>
</feature>
<dbReference type="Gene3D" id="1.10.246.220">
    <property type="match status" value="1"/>
</dbReference>
<evidence type="ECO:0000259" key="8">
    <source>
        <dbReference type="PROSITE" id="PS51710"/>
    </source>
</evidence>
<evidence type="ECO:0000256" key="4">
    <source>
        <dbReference type="ARBA" id="ARBA00023242"/>
    </source>
</evidence>
<dbReference type="PROSITE" id="PS51710">
    <property type="entry name" value="G_OBG"/>
    <property type="match status" value="1"/>
</dbReference>
<dbReference type="NCBIfam" id="TIGR00231">
    <property type="entry name" value="small_GTP"/>
    <property type="match status" value="1"/>
</dbReference>
<dbReference type="Pfam" id="PF16897">
    <property type="entry name" value="MMR_HSR1_Xtn"/>
    <property type="match status" value="1"/>
</dbReference>
<evidence type="ECO:0000256" key="5">
    <source>
        <dbReference type="SAM" id="MobiDB-lite"/>
    </source>
</evidence>
<feature type="region of interest" description="Disordered" evidence="5">
    <location>
        <begin position="577"/>
        <end position="625"/>
    </location>
</feature>
<dbReference type="PROSITE" id="PS50090">
    <property type="entry name" value="MYB_LIKE"/>
    <property type="match status" value="1"/>
</dbReference>
<feature type="compositionally biased region" description="Basic and acidic residues" evidence="5">
    <location>
        <begin position="998"/>
        <end position="1009"/>
    </location>
</feature>
<dbReference type="SUPFAM" id="SSF46689">
    <property type="entry name" value="Homeodomain-like"/>
    <property type="match status" value="1"/>
</dbReference>
<dbReference type="InterPro" id="IPR017930">
    <property type="entry name" value="Myb_dom"/>
</dbReference>
<evidence type="ECO:0000313" key="10">
    <source>
        <dbReference type="EMBL" id="PHT47294.1"/>
    </source>
</evidence>
<dbReference type="GO" id="GO:0010597">
    <property type="term" value="P:green leaf volatile biosynthetic process"/>
    <property type="evidence" value="ECO:0007669"/>
    <property type="project" value="UniProtKB-ARBA"/>
</dbReference>
<comment type="subcellular location">
    <subcellularLocation>
        <location evidence="1">Nucleus</location>
    </subcellularLocation>
</comment>
<dbReference type="Gene3D" id="3.10.20.30">
    <property type="match status" value="1"/>
</dbReference>
<dbReference type="GO" id="GO:0005525">
    <property type="term" value="F:GTP binding"/>
    <property type="evidence" value="ECO:0007669"/>
    <property type="project" value="UniProtKB-KW"/>
</dbReference>
<dbReference type="Gene3D" id="6.10.140.1070">
    <property type="match status" value="1"/>
</dbReference>
<proteinExistence type="predicted"/>
<feature type="compositionally biased region" description="Basic and acidic residues" evidence="5">
    <location>
        <begin position="593"/>
        <end position="602"/>
    </location>
</feature>
<keyword evidence="3" id="KW-0342">GTP-binding</keyword>
<dbReference type="PRINTS" id="PR00326">
    <property type="entry name" value="GTP1OBG"/>
</dbReference>